<dbReference type="Proteomes" id="UP000187941">
    <property type="component" value="Chromosome"/>
</dbReference>
<dbReference type="NCBIfam" id="NF009905">
    <property type="entry name" value="PRK13368.1"/>
    <property type="match status" value="1"/>
</dbReference>
<organism evidence="6 7">
    <name type="scientific">Spirosoma montaniterrae</name>
    <dbReference type="NCBI Taxonomy" id="1178516"/>
    <lineage>
        <taxon>Bacteria</taxon>
        <taxon>Pseudomonadati</taxon>
        <taxon>Bacteroidota</taxon>
        <taxon>Cytophagia</taxon>
        <taxon>Cytophagales</taxon>
        <taxon>Cytophagaceae</taxon>
        <taxon>Spirosoma</taxon>
    </lineage>
</organism>
<evidence type="ECO:0000313" key="6">
    <source>
        <dbReference type="EMBL" id="AQG82160.1"/>
    </source>
</evidence>
<dbReference type="PANTHER" id="PTHR42866">
    <property type="entry name" value="3-DEOXY-MANNO-OCTULOSONATE CYTIDYLYLTRANSFERASE"/>
    <property type="match status" value="1"/>
</dbReference>
<dbReference type="GO" id="GO:0009103">
    <property type="term" value="P:lipopolysaccharide biosynthetic process"/>
    <property type="evidence" value="ECO:0007669"/>
    <property type="project" value="UniProtKB-UniRule"/>
</dbReference>
<dbReference type="EMBL" id="CP014263">
    <property type="protein sequence ID" value="AQG82160.1"/>
    <property type="molecule type" value="Genomic_DNA"/>
</dbReference>
<keyword evidence="3 5" id="KW-0548">Nucleotidyltransferase</keyword>
<dbReference type="UniPathway" id="UPA00358">
    <property type="reaction ID" value="UER00476"/>
</dbReference>
<dbReference type="NCBIfam" id="NF003950">
    <property type="entry name" value="PRK05450.1-3"/>
    <property type="match status" value="1"/>
</dbReference>
<evidence type="ECO:0000313" key="7">
    <source>
        <dbReference type="Proteomes" id="UP000187941"/>
    </source>
</evidence>
<keyword evidence="7" id="KW-1185">Reference proteome</keyword>
<dbReference type="AlphaFoldDB" id="A0A1P9X3F2"/>
<name>A0A1P9X3F2_9BACT</name>
<comment type="function">
    <text evidence="5">Activates KDO (a required 8-carbon sugar) for incorporation into bacterial lipopolysaccharide in Gram-negative bacteria.</text>
</comment>
<dbReference type="EC" id="2.7.7.38" evidence="5"/>
<evidence type="ECO:0000256" key="2">
    <source>
        <dbReference type="ARBA" id="ARBA00022679"/>
    </source>
</evidence>
<dbReference type="CDD" id="cd02517">
    <property type="entry name" value="CMP-KDO-Synthetase"/>
    <property type="match status" value="1"/>
</dbReference>
<dbReference type="GO" id="GO:0033468">
    <property type="term" value="P:CMP-keto-3-deoxy-D-manno-octulosonic acid biosynthetic process"/>
    <property type="evidence" value="ECO:0007669"/>
    <property type="project" value="UniProtKB-UniRule"/>
</dbReference>
<gene>
    <name evidence="5" type="primary">kdsB</name>
    <name evidence="6" type="ORF">AWR27_24415</name>
</gene>
<evidence type="ECO:0000256" key="5">
    <source>
        <dbReference type="HAMAP-Rule" id="MF_00057"/>
    </source>
</evidence>
<evidence type="ECO:0000256" key="1">
    <source>
        <dbReference type="ARBA" id="ARBA00004370"/>
    </source>
</evidence>
<dbReference type="KEGG" id="smon:AWR27_24415"/>
<dbReference type="GO" id="GO:0016020">
    <property type="term" value="C:membrane"/>
    <property type="evidence" value="ECO:0007669"/>
    <property type="project" value="UniProtKB-SubCell"/>
</dbReference>
<protein>
    <recommendedName>
        <fullName evidence="5">3-deoxy-manno-octulosonate cytidylyltransferase</fullName>
        <ecNumber evidence="5">2.7.7.38</ecNumber>
    </recommendedName>
    <alternativeName>
        <fullName evidence="5">CMP-2-keto-3-deoxyoctulosonic acid synthase</fullName>
        <shortName evidence="5">CKS</shortName>
        <shortName evidence="5">CMP-KDO synthase</shortName>
    </alternativeName>
</protein>
<dbReference type="SUPFAM" id="SSF53448">
    <property type="entry name" value="Nucleotide-diphospho-sugar transferases"/>
    <property type="match status" value="1"/>
</dbReference>
<keyword evidence="2 5" id="KW-0808">Transferase</keyword>
<dbReference type="InterPro" id="IPR003329">
    <property type="entry name" value="Cytidylyl_trans"/>
</dbReference>
<dbReference type="STRING" id="1178516.AWR27_24415"/>
<dbReference type="InterPro" id="IPR004528">
    <property type="entry name" value="KdsB"/>
</dbReference>
<dbReference type="PANTHER" id="PTHR42866:SF2">
    <property type="entry name" value="3-DEOXY-MANNO-OCTULOSONATE CYTIDYLYLTRANSFERASE, MITOCHONDRIAL"/>
    <property type="match status" value="1"/>
</dbReference>
<reference evidence="6 7" key="1">
    <citation type="submission" date="2016-01" db="EMBL/GenBank/DDBJ databases">
        <authorList>
            <person name="Oliw E.H."/>
        </authorList>
    </citation>
    <scope>NUCLEOTIDE SEQUENCE [LARGE SCALE GENOMIC DNA]</scope>
    <source>
        <strain evidence="6 7">DY10</strain>
    </source>
</reference>
<keyword evidence="4 5" id="KW-0448">Lipopolysaccharide biosynthesis</keyword>
<dbReference type="InterPro" id="IPR029044">
    <property type="entry name" value="Nucleotide-diphossugar_trans"/>
</dbReference>
<dbReference type="OrthoDB" id="9815559at2"/>
<comment type="pathway">
    <text evidence="5">Nucleotide-sugar biosynthesis; CMP-3-deoxy-D-manno-octulosonate biosynthesis; CMP-3-deoxy-D-manno-octulosonate from 3-deoxy-D-manno-octulosonate and CTP: step 1/1.</text>
</comment>
<comment type="similarity">
    <text evidence="5">Belongs to the KdsB family.</text>
</comment>
<comment type="catalytic activity">
    <reaction evidence="5">
        <text>3-deoxy-alpha-D-manno-oct-2-ulosonate + CTP = CMP-3-deoxy-beta-D-manno-octulosonate + diphosphate</text>
        <dbReference type="Rhea" id="RHEA:23448"/>
        <dbReference type="ChEBI" id="CHEBI:33019"/>
        <dbReference type="ChEBI" id="CHEBI:37563"/>
        <dbReference type="ChEBI" id="CHEBI:85986"/>
        <dbReference type="ChEBI" id="CHEBI:85987"/>
        <dbReference type="EC" id="2.7.7.38"/>
    </reaction>
</comment>
<dbReference type="NCBIfam" id="NF003952">
    <property type="entry name" value="PRK05450.1-5"/>
    <property type="match status" value="1"/>
</dbReference>
<dbReference type="HAMAP" id="MF_00057">
    <property type="entry name" value="KdsB"/>
    <property type="match status" value="1"/>
</dbReference>
<dbReference type="RefSeq" id="WP_077133636.1">
    <property type="nucleotide sequence ID" value="NZ_CP014263.1"/>
</dbReference>
<evidence type="ECO:0000256" key="4">
    <source>
        <dbReference type="ARBA" id="ARBA00022985"/>
    </source>
</evidence>
<dbReference type="FunFam" id="3.90.550.10:FF:000011">
    <property type="entry name" value="3-deoxy-manno-octulosonate cytidylyltransferase"/>
    <property type="match status" value="1"/>
</dbReference>
<dbReference type="NCBIfam" id="TIGR00466">
    <property type="entry name" value="kdsB"/>
    <property type="match status" value="1"/>
</dbReference>
<sequence length="253" mass="28267">MFIGIIPARYGSSRFPGKPLAQLNGKPMIQHVWERTSQARSLDRVAIATDDERIASVARAFGADVLMTRPDHVSGTDRCYEAYNLLRPQLPPQSDAQHYVVNIQGDEPFIHPNQIDGLTVILDGAVEIATQCAKIDSATILHDTGEVKIALTKQGDALYFSRQPIPFLRGVDPAEWHTRYPYYQHVGLYAYRADILEQISQLPPSPLEQAESLEQLRWLEAGYKVKLVETPYVSICVDTPADLEKISRIQGGV</sequence>
<dbReference type="Pfam" id="PF02348">
    <property type="entry name" value="CTP_transf_3"/>
    <property type="match status" value="1"/>
</dbReference>
<keyword evidence="5" id="KW-0963">Cytoplasm</keyword>
<comment type="subcellular location">
    <subcellularLocation>
        <location evidence="5">Cytoplasm</location>
    </subcellularLocation>
    <subcellularLocation>
        <location evidence="1">Membrane</location>
    </subcellularLocation>
</comment>
<proteinExistence type="inferred from homology"/>
<dbReference type="Gene3D" id="3.90.550.10">
    <property type="entry name" value="Spore Coat Polysaccharide Biosynthesis Protein SpsA, Chain A"/>
    <property type="match status" value="1"/>
</dbReference>
<dbReference type="GO" id="GO:0005829">
    <property type="term" value="C:cytosol"/>
    <property type="evidence" value="ECO:0007669"/>
    <property type="project" value="TreeGrafter"/>
</dbReference>
<accession>A0A1P9X3F2</accession>
<dbReference type="GO" id="GO:0008690">
    <property type="term" value="F:3-deoxy-manno-octulosonate cytidylyltransferase activity"/>
    <property type="evidence" value="ECO:0007669"/>
    <property type="project" value="UniProtKB-UniRule"/>
</dbReference>
<evidence type="ECO:0000256" key="3">
    <source>
        <dbReference type="ARBA" id="ARBA00022695"/>
    </source>
</evidence>